<dbReference type="SUPFAM" id="SSF46689">
    <property type="entry name" value="Homeodomain-like"/>
    <property type="match status" value="2"/>
</dbReference>
<dbReference type="HOGENOM" id="CLU_052345_4_2_5"/>
<dbReference type="Gene3D" id="1.10.10.60">
    <property type="entry name" value="Homeodomain-like"/>
    <property type="match status" value="1"/>
</dbReference>
<dbReference type="InterPro" id="IPR009057">
    <property type="entry name" value="Homeodomain-like_sf"/>
</dbReference>
<protein>
    <submittedName>
        <fullName evidence="4">Regulatory protein PchR</fullName>
    </submittedName>
</protein>
<evidence type="ECO:0000313" key="5">
    <source>
        <dbReference type="Proteomes" id="UP000005258"/>
    </source>
</evidence>
<dbReference type="GO" id="GO:0043565">
    <property type="term" value="F:sequence-specific DNA binding"/>
    <property type="evidence" value="ECO:0007669"/>
    <property type="project" value="InterPro"/>
</dbReference>
<evidence type="ECO:0000256" key="1">
    <source>
        <dbReference type="ARBA" id="ARBA00023015"/>
    </source>
</evidence>
<organism evidence="4 5">
    <name type="scientific">Tistrella mobilis (strain KA081020-065)</name>
    <dbReference type="NCBI Taxonomy" id="1110502"/>
    <lineage>
        <taxon>Bacteria</taxon>
        <taxon>Pseudomonadati</taxon>
        <taxon>Pseudomonadota</taxon>
        <taxon>Alphaproteobacteria</taxon>
        <taxon>Geminicoccales</taxon>
        <taxon>Geminicoccaceae</taxon>
        <taxon>Tistrella</taxon>
    </lineage>
</organism>
<dbReference type="RefSeq" id="WP_014743908.1">
    <property type="nucleotide sequence ID" value="NC_017956.1"/>
</dbReference>
<dbReference type="PROSITE" id="PS01124">
    <property type="entry name" value="HTH_ARAC_FAMILY_2"/>
    <property type="match status" value="1"/>
</dbReference>
<dbReference type="Pfam" id="PF12833">
    <property type="entry name" value="HTH_18"/>
    <property type="match status" value="1"/>
</dbReference>
<dbReference type="GO" id="GO:0003700">
    <property type="term" value="F:DNA-binding transcription factor activity"/>
    <property type="evidence" value="ECO:0007669"/>
    <property type="project" value="InterPro"/>
</dbReference>
<keyword evidence="2" id="KW-0804">Transcription</keyword>
<gene>
    <name evidence="4" type="primary">pchR</name>
    <name evidence="4" type="ordered locus">TMO_0389</name>
</gene>
<sequence>MSVSSFSIAVADGVFRADPSALPTETVLPGLKLGLVMSGRFGLTVDGGRDLDIAGPAICLLVAERAFETRHGMTAQDGVRYVTIALDPTSRDDLLGSDAERLGAGSGAPGIHQARAGRTACALALQIATCPFSGGVGRAWRAAKGLELVATVAAGFLETDGRGARLTSRDLERLREAYHILKTAPADAPTLPVLARRVGMNVRKLTDGFRRQFGTSIADFVAEERLHLAYRLISTGEMGVAEAAYRVGYSPNHLSTAFRRRFGISPGRLR</sequence>
<dbReference type="PANTHER" id="PTHR47893:SF1">
    <property type="entry name" value="REGULATORY PROTEIN PCHR"/>
    <property type="match status" value="1"/>
</dbReference>
<evidence type="ECO:0000259" key="3">
    <source>
        <dbReference type="PROSITE" id="PS01124"/>
    </source>
</evidence>
<evidence type="ECO:0000313" key="4">
    <source>
        <dbReference type="EMBL" id="AFK52228.1"/>
    </source>
</evidence>
<dbReference type="Proteomes" id="UP000005258">
    <property type="component" value="Chromosome"/>
</dbReference>
<accession>I3THJ0</accession>
<feature type="domain" description="HTH araC/xylS-type" evidence="3">
    <location>
        <begin position="175"/>
        <end position="270"/>
    </location>
</feature>
<dbReference type="EMBL" id="CP003236">
    <property type="protein sequence ID" value="AFK52228.1"/>
    <property type="molecule type" value="Genomic_DNA"/>
</dbReference>
<dbReference type="AlphaFoldDB" id="I3THJ0"/>
<keyword evidence="5" id="KW-1185">Reference proteome</keyword>
<dbReference type="InterPro" id="IPR053142">
    <property type="entry name" value="PchR_regulatory_protein"/>
</dbReference>
<dbReference type="InterPro" id="IPR018060">
    <property type="entry name" value="HTH_AraC"/>
</dbReference>
<dbReference type="PANTHER" id="PTHR47893">
    <property type="entry name" value="REGULATORY PROTEIN PCHR"/>
    <property type="match status" value="1"/>
</dbReference>
<reference evidence="4 5" key="1">
    <citation type="journal article" date="2012" name="J. Am. Chem. Soc.">
        <title>Bacterial biosynthesis and maturation of the didemnin anti-cancer agents.</title>
        <authorList>
            <person name="Xu Y."/>
            <person name="Kersten R.D."/>
            <person name="Nam S.J."/>
            <person name="Lu L."/>
            <person name="Al-Suwailem A.M."/>
            <person name="Zheng H."/>
            <person name="Fenical W."/>
            <person name="Dorrestein P.C."/>
            <person name="Moore B.S."/>
            <person name="Qian P.Y."/>
        </authorList>
    </citation>
    <scope>NUCLEOTIDE SEQUENCE [LARGE SCALE GENOMIC DNA]</scope>
    <source>
        <strain evidence="4 5">KA081020-065</strain>
    </source>
</reference>
<dbReference type="KEGG" id="tmo:TMO_0389"/>
<proteinExistence type="predicted"/>
<dbReference type="SMART" id="SM00342">
    <property type="entry name" value="HTH_ARAC"/>
    <property type="match status" value="1"/>
</dbReference>
<dbReference type="eggNOG" id="COG2207">
    <property type="taxonomic scope" value="Bacteria"/>
</dbReference>
<dbReference type="STRING" id="1110502.TMO_0389"/>
<evidence type="ECO:0000256" key="2">
    <source>
        <dbReference type="ARBA" id="ARBA00023163"/>
    </source>
</evidence>
<name>I3THJ0_TISMK</name>
<keyword evidence="1" id="KW-0805">Transcription regulation</keyword>